<comment type="caution">
    <text evidence="2">The sequence shown here is derived from an EMBL/GenBank/DDBJ whole genome shotgun (WGS) entry which is preliminary data.</text>
</comment>
<reference evidence="2 3" key="1">
    <citation type="submission" date="2015-08" db="EMBL/GenBank/DDBJ databases">
        <title>Emmonsia species relationships and genome sequence.</title>
        <authorList>
            <person name="Cuomo C.A."/>
            <person name="Schwartz I.S."/>
            <person name="Kenyon C."/>
            <person name="De Hoog G.S."/>
            <person name="Govender N.P."/>
            <person name="Botha A."/>
            <person name="Moreno L."/>
            <person name="De Vries M."/>
            <person name="Munoz J.F."/>
            <person name="Stielow J.B."/>
        </authorList>
    </citation>
    <scope>NUCLEOTIDE SEQUENCE [LARGE SCALE GENOMIC DNA]</scope>
    <source>
        <strain evidence="2 3">EI222</strain>
    </source>
</reference>
<sequence length="198" mass="22227">MPQRNCHMNREPPSHSGSLEANTRELADQHIRRQSSTNTSRRNQFDLRHGYVEDKPMITTLFGSGTVEIYSTRPYFPASLKCRIQPGGDRSNGACYAPNKDVDIPFCLHRKINRAIRDQSIVSTYFEEIGLGICMSILLKVSTTAGMAYFAIFRGYQRTANQHCGGRPDSLSLRGFAIAQNQPRPEIFTPPTCTVTVL</sequence>
<dbReference type="EMBL" id="LGTZ01000062">
    <property type="protein sequence ID" value="OJD27798.1"/>
    <property type="molecule type" value="Genomic_DNA"/>
</dbReference>
<accession>A0A1J9QG44</accession>
<evidence type="ECO:0000313" key="2">
    <source>
        <dbReference type="EMBL" id="OJD27798.1"/>
    </source>
</evidence>
<evidence type="ECO:0000313" key="3">
    <source>
        <dbReference type="Proteomes" id="UP000242791"/>
    </source>
</evidence>
<gene>
    <name evidence="2" type="ORF">ACJ73_00795</name>
</gene>
<dbReference type="OrthoDB" id="10515024at2759"/>
<dbReference type="AlphaFoldDB" id="A0A1J9QG44"/>
<proteinExistence type="predicted"/>
<feature type="region of interest" description="Disordered" evidence="1">
    <location>
        <begin position="1"/>
        <end position="20"/>
    </location>
</feature>
<evidence type="ECO:0000256" key="1">
    <source>
        <dbReference type="SAM" id="MobiDB-lite"/>
    </source>
</evidence>
<organism evidence="2 3">
    <name type="scientific">Blastomyces percursus</name>
    <dbReference type="NCBI Taxonomy" id="1658174"/>
    <lineage>
        <taxon>Eukaryota</taxon>
        <taxon>Fungi</taxon>
        <taxon>Dikarya</taxon>
        <taxon>Ascomycota</taxon>
        <taxon>Pezizomycotina</taxon>
        <taxon>Eurotiomycetes</taxon>
        <taxon>Eurotiomycetidae</taxon>
        <taxon>Onygenales</taxon>
        <taxon>Ajellomycetaceae</taxon>
        <taxon>Blastomyces</taxon>
    </lineage>
</organism>
<dbReference type="VEuPathDB" id="FungiDB:ACJ73_00795"/>
<protein>
    <submittedName>
        <fullName evidence="2">Uncharacterized protein</fullName>
    </submittedName>
</protein>
<keyword evidence="3" id="KW-1185">Reference proteome</keyword>
<dbReference type="Proteomes" id="UP000242791">
    <property type="component" value="Unassembled WGS sequence"/>
</dbReference>
<name>A0A1J9QG44_9EURO</name>